<evidence type="ECO:0000313" key="1">
    <source>
        <dbReference type="EMBL" id="OQR68182.1"/>
    </source>
</evidence>
<reference evidence="1 2" key="1">
    <citation type="journal article" date="2017" name="Gigascience">
        <title>Draft genome of the honey bee ectoparasitic mite, Tropilaelaps mercedesae, is shaped by the parasitic life history.</title>
        <authorList>
            <person name="Dong X."/>
            <person name="Armstrong S.D."/>
            <person name="Xia D."/>
            <person name="Makepeace B.L."/>
            <person name="Darby A.C."/>
            <person name="Kadowaki T."/>
        </authorList>
    </citation>
    <scope>NUCLEOTIDE SEQUENCE [LARGE SCALE GENOMIC DNA]</scope>
    <source>
        <strain evidence="1">Wuxi-XJTLU</strain>
    </source>
</reference>
<accession>A0A1V9X4J3</accession>
<gene>
    <name evidence="1" type="ORF">BIW11_13079</name>
</gene>
<keyword evidence="2" id="KW-1185">Reference proteome</keyword>
<dbReference type="AlphaFoldDB" id="A0A1V9X4J3"/>
<dbReference type="EMBL" id="MNPL01025676">
    <property type="protein sequence ID" value="OQR68182.1"/>
    <property type="molecule type" value="Genomic_DNA"/>
</dbReference>
<evidence type="ECO:0000313" key="2">
    <source>
        <dbReference type="Proteomes" id="UP000192247"/>
    </source>
</evidence>
<comment type="caution">
    <text evidence="1">The sequence shown here is derived from an EMBL/GenBank/DDBJ whole genome shotgun (WGS) entry which is preliminary data.</text>
</comment>
<dbReference type="Proteomes" id="UP000192247">
    <property type="component" value="Unassembled WGS sequence"/>
</dbReference>
<proteinExistence type="predicted"/>
<organism evidence="1 2">
    <name type="scientific">Tropilaelaps mercedesae</name>
    <dbReference type="NCBI Taxonomy" id="418985"/>
    <lineage>
        <taxon>Eukaryota</taxon>
        <taxon>Metazoa</taxon>
        <taxon>Ecdysozoa</taxon>
        <taxon>Arthropoda</taxon>
        <taxon>Chelicerata</taxon>
        <taxon>Arachnida</taxon>
        <taxon>Acari</taxon>
        <taxon>Parasitiformes</taxon>
        <taxon>Mesostigmata</taxon>
        <taxon>Gamasina</taxon>
        <taxon>Dermanyssoidea</taxon>
        <taxon>Laelapidae</taxon>
        <taxon>Tropilaelaps</taxon>
    </lineage>
</organism>
<sequence length="26" mass="3122">MQMAVFTALRSTFPLGRRVYYPTMKR</sequence>
<name>A0A1V9X4J3_9ACAR</name>
<protein>
    <submittedName>
        <fullName evidence="1">Uncharacterized protein</fullName>
    </submittedName>
</protein>
<dbReference type="InParanoid" id="A0A1V9X4J3"/>